<name>A0A7X9E756_UNCKA</name>
<evidence type="ECO:0000313" key="2">
    <source>
        <dbReference type="EMBL" id="NMB91528.1"/>
    </source>
</evidence>
<comment type="caution">
    <text evidence="2">The sequence shown here is derived from an EMBL/GenBank/DDBJ whole genome shotgun (WGS) entry which is preliminary data.</text>
</comment>
<feature type="transmembrane region" description="Helical" evidence="1">
    <location>
        <begin position="111"/>
        <end position="129"/>
    </location>
</feature>
<feature type="transmembrane region" description="Helical" evidence="1">
    <location>
        <begin position="7"/>
        <end position="28"/>
    </location>
</feature>
<keyword evidence="1" id="KW-1133">Transmembrane helix</keyword>
<feature type="transmembrane region" description="Helical" evidence="1">
    <location>
        <begin position="65"/>
        <end position="91"/>
    </location>
</feature>
<dbReference type="AlphaFoldDB" id="A0A7X9E756"/>
<organism evidence="2 3">
    <name type="scientific">candidate division WWE3 bacterium</name>
    <dbReference type="NCBI Taxonomy" id="2053526"/>
    <lineage>
        <taxon>Bacteria</taxon>
        <taxon>Katanobacteria</taxon>
    </lineage>
</organism>
<protein>
    <submittedName>
        <fullName evidence="2">Uncharacterized protein</fullName>
    </submittedName>
</protein>
<accession>A0A7X9E756</accession>
<keyword evidence="1" id="KW-0472">Membrane</keyword>
<dbReference type="Proteomes" id="UP000590542">
    <property type="component" value="Unassembled WGS sequence"/>
</dbReference>
<sequence>MKKILRTVLFVFMSLYLVQFLIKPFGYGDEYTKTTILVVLALTLLYLFLKPLISVVSLPTKGLSYVFIVFITTVIVFYVLTTILDGFTINASTLPGLTIFGYVLPSKNLDGVWTMVFSSLMISILYLFLESLCSKK</sequence>
<evidence type="ECO:0000256" key="1">
    <source>
        <dbReference type="SAM" id="Phobius"/>
    </source>
</evidence>
<feature type="transmembrane region" description="Helical" evidence="1">
    <location>
        <begin position="34"/>
        <end position="53"/>
    </location>
</feature>
<dbReference type="EMBL" id="JAAZNV010000006">
    <property type="protein sequence ID" value="NMB91528.1"/>
    <property type="molecule type" value="Genomic_DNA"/>
</dbReference>
<reference evidence="2 3" key="1">
    <citation type="journal article" date="2020" name="Biotechnol. Biofuels">
        <title>New insights from the biogas microbiome by comprehensive genome-resolved metagenomics of nearly 1600 species originating from multiple anaerobic digesters.</title>
        <authorList>
            <person name="Campanaro S."/>
            <person name="Treu L."/>
            <person name="Rodriguez-R L.M."/>
            <person name="Kovalovszki A."/>
            <person name="Ziels R.M."/>
            <person name="Maus I."/>
            <person name="Zhu X."/>
            <person name="Kougias P.G."/>
            <person name="Basile A."/>
            <person name="Luo G."/>
            <person name="Schluter A."/>
            <person name="Konstantinidis K.T."/>
            <person name="Angelidaki I."/>
        </authorList>
    </citation>
    <scope>NUCLEOTIDE SEQUENCE [LARGE SCALE GENOMIC DNA]</scope>
    <source>
        <strain evidence="2">AS27yjCOA_202</strain>
    </source>
</reference>
<gene>
    <name evidence="2" type="ORF">GYA37_01610</name>
</gene>
<proteinExistence type="predicted"/>
<keyword evidence="1" id="KW-0812">Transmembrane</keyword>
<evidence type="ECO:0000313" key="3">
    <source>
        <dbReference type="Proteomes" id="UP000590542"/>
    </source>
</evidence>